<dbReference type="InterPro" id="IPR006015">
    <property type="entry name" value="Universal_stress_UspA"/>
</dbReference>
<evidence type="ECO:0000313" key="4">
    <source>
        <dbReference type="EMBL" id="CBJ12846.1"/>
    </source>
</evidence>
<dbReference type="GeneID" id="40926626"/>
<dbReference type="InterPro" id="IPR006016">
    <property type="entry name" value="UspA"/>
</dbReference>
<dbReference type="KEGG" id="llo:LLO_2427"/>
<gene>
    <name evidence="4" type="ordered locus">LLO_2427</name>
</gene>
<dbReference type="PANTHER" id="PTHR46268:SF6">
    <property type="entry name" value="UNIVERSAL STRESS PROTEIN UP12"/>
    <property type="match status" value="1"/>
</dbReference>
<proteinExistence type="inferred from homology"/>
<comment type="similarity">
    <text evidence="1 2">Belongs to the universal stress protein A family.</text>
</comment>
<dbReference type="Pfam" id="PF00582">
    <property type="entry name" value="Usp"/>
    <property type="match status" value="1"/>
</dbReference>
<dbReference type="PRINTS" id="PR01438">
    <property type="entry name" value="UNVRSLSTRESS"/>
</dbReference>
<dbReference type="PANTHER" id="PTHR46268">
    <property type="entry name" value="STRESS RESPONSE PROTEIN NHAX"/>
    <property type="match status" value="1"/>
</dbReference>
<dbReference type="InterPro" id="IPR014729">
    <property type="entry name" value="Rossmann-like_a/b/a_fold"/>
</dbReference>
<dbReference type="OrthoDB" id="9792500at2"/>
<feature type="domain" description="UspA" evidence="3">
    <location>
        <begin position="1"/>
        <end position="142"/>
    </location>
</feature>
<dbReference type="AlphaFoldDB" id="D3HK84"/>
<dbReference type="Proteomes" id="UP000001060">
    <property type="component" value="Chromosome"/>
</dbReference>
<dbReference type="RefSeq" id="WP_003635904.1">
    <property type="nucleotide sequence ID" value="NC_013861.1"/>
</dbReference>
<comment type="subcellular location">
    <subcellularLocation>
        <location evidence="2">Cytoplasm</location>
    </subcellularLocation>
</comment>
<accession>D3HK84</accession>
<evidence type="ECO:0000256" key="1">
    <source>
        <dbReference type="ARBA" id="ARBA00008791"/>
    </source>
</evidence>
<dbReference type="GO" id="GO:0005737">
    <property type="term" value="C:cytoplasm"/>
    <property type="evidence" value="ECO:0007669"/>
    <property type="project" value="UniProtKB-SubCell"/>
</dbReference>
<dbReference type="SUPFAM" id="SSF52402">
    <property type="entry name" value="Adenine nucleotide alpha hydrolases-like"/>
    <property type="match status" value="1"/>
</dbReference>
<keyword evidence="2" id="KW-0963">Cytoplasm</keyword>
<evidence type="ECO:0000313" key="5">
    <source>
        <dbReference type="Proteomes" id="UP000001060"/>
    </source>
</evidence>
<name>D3HK84_LEGLN</name>
<sequence length="143" mass="15938">MYKQIMIAVDGSKASSLALKEAIELAKNQNSKLCVIHIVDTLYEGDVDREAFVELIRKQGQEVLNSIKKKLSRVKIEFEMKLTELTPSKSQIAEKLVDEASAWSADLIIIGTHGRRGIQHILTGSVAEEVIRISKIPVLLVKK</sequence>
<evidence type="ECO:0000259" key="3">
    <source>
        <dbReference type="Pfam" id="PF00582"/>
    </source>
</evidence>
<evidence type="ECO:0000256" key="2">
    <source>
        <dbReference type="PIRNR" id="PIRNR006276"/>
    </source>
</evidence>
<keyword evidence="5" id="KW-1185">Reference proteome</keyword>
<organism evidence="4 5">
    <name type="scientific">Legionella longbeachae serogroup 1 (strain NSW150)</name>
    <dbReference type="NCBI Taxonomy" id="661367"/>
    <lineage>
        <taxon>Bacteria</taxon>
        <taxon>Pseudomonadati</taxon>
        <taxon>Pseudomonadota</taxon>
        <taxon>Gammaproteobacteria</taxon>
        <taxon>Legionellales</taxon>
        <taxon>Legionellaceae</taxon>
        <taxon>Legionella</taxon>
    </lineage>
</organism>
<dbReference type="CDD" id="cd00293">
    <property type="entry name" value="USP-like"/>
    <property type="match status" value="1"/>
</dbReference>
<dbReference type="EMBL" id="FN650140">
    <property type="protein sequence ID" value="CBJ12846.1"/>
    <property type="molecule type" value="Genomic_DNA"/>
</dbReference>
<dbReference type="Gene3D" id="3.40.50.620">
    <property type="entry name" value="HUPs"/>
    <property type="match status" value="1"/>
</dbReference>
<reference evidence="4 5" key="1">
    <citation type="journal article" date="2010" name="PLoS Genet.">
        <title>Analysis of the Legionella longbeachae genome and transcriptome uncovers unique strategies to cause Legionnaires' disease.</title>
        <authorList>
            <person name="Cazalet C."/>
            <person name="Gomez-Valero L."/>
            <person name="Rusniok C."/>
            <person name="Lomma M."/>
            <person name="Dervins-Ravault D."/>
            <person name="Newton H."/>
            <person name="Sansom F."/>
            <person name="Jarraud S."/>
            <person name="Zidane N."/>
            <person name="Ma L."/>
            <person name="Bouchier C."/>
            <person name="Etienne J."/>
            <person name="Hartland E."/>
            <person name="Buchrieser C."/>
        </authorList>
    </citation>
    <scope>NUCLEOTIDE SEQUENCE [LARGE SCALE GENOMIC DNA]</scope>
    <source>
        <strain evidence="4 5">NSW150</strain>
    </source>
</reference>
<dbReference type="PIRSF" id="PIRSF006276">
    <property type="entry name" value="UspA"/>
    <property type="match status" value="1"/>
</dbReference>
<dbReference type="HOGENOM" id="CLU_049301_11_0_6"/>
<protein>
    <recommendedName>
        <fullName evidence="2">Universal stress protein</fullName>
    </recommendedName>
</protein>
<dbReference type="eggNOG" id="COG0589">
    <property type="taxonomic scope" value="Bacteria"/>
</dbReference>